<evidence type="ECO:0000313" key="1">
    <source>
        <dbReference type="EMBL" id="GGG28612.1"/>
    </source>
</evidence>
<keyword evidence="2" id="KW-1185">Reference proteome</keyword>
<evidence type="ECO:0000313" key="2">
    <source>
        <dbReference type="Proteomes" id="UP000634043"/>
    </source>
</evidence>
<dbReference type="EMBL" id="BMFP01000008">
    <property type="protein sequence ID" value="GGG28612.1"/>
    <property type="molecule type" value="Genomic_DNA"/>
</dbReference>
<proteinExistence type="predicted"/>
<dbReference type="Pfam" id="PF09844">
    <property type="entry name" value="DUF2071"/>
    <property type="match status" value="1"/>
</dbReference>
<dbReference type="Proteomes" id="UP000634043">
    <property type="component" value="Unassembled WGS sequence"/>
</dbReference>
<sequence>MSFLKAEWRKLAIANYEVDSALLEDYLPYGTELDLWNSKCYVSLVGFMFLNTKLHNLKIPFHVNFEEVNLRFYVKRLEHGAWKRGVVFIKEIVPRPALTFVANTVYKEHYETLPMKHSWSETANERLVEYSWKKADKWQTFRVRASKQASKIQPGSETEFITEHYWGYAKVGAAKTNEYEVTHPRWDAYDVIDYEIEVDFGEVYGPPFSFLNTASPVSVMLAEGSEITVENKKTIIGTIPA</sequence>
<name>A0ABQ1WFL7_9BACT</name>
<protein>
    <recommendedName>
        <fullName evidence="3">DUF2071 domain-containing protein</fullName>
    </recommendedName>
</protein>
<dbReference type="PANTHER" id="PTHR39186:SF1">
    <property type="entry name" value="DUF2071 DOMAIN-CONTAINING PROTEIN"/>
    <property type="match status" value="1"/>
</dbReference>
<dbReference type="RefSeq" id="WP_188502836.1">
    <property type="nucleotide sequence ID" value="NZ_BMFP01000008.1"/>
</dbReference>
<organism evidence="1 2">
    <name type="scientific">Pontibacter amylolyticus</name>
    <dbReference type="NCBI Taxonomy" id="1424080"/>
    <lineage>
        <taxon>Bacteria</taxon>
        <taxon>Pseudomonadati</taxon>
        <taxon>Bacteroidota</taxon>
        <taxon>Cytophagia</taxon>
        <taxon>Cytophagales</taxon>
        <taxon>Hymenobacteraceae</taxon>
        <taxon>Pontibacter</taxon>
    </lineage>
</organism>
<evidence type="ECO:0008006" key="3">
    <source>
        <dbReference type="Google" id="ProtNLM"/>
    </source>
</evidence>
<gene>
    <name evidence="1" type="ORF">GCM10011323_35000</name>
</gene>
<comment type="caution">
    <text evidence="1">The sequence shown here is derived from an EMBL/GenBank/DDBJ whole genome shotgun (WGS) entry which is preliminary data.</text>
</comment>
<accession>A0ABQ1WFL7</accession>
<dbReference type="InterPro" id="IPR018644">
    <property type="entry name" value="DUF2071"/>
</dbReference>
<reference evidence="2" key="1">
    <citation type="journal article" date="2019" name="Int. J. Syst. Evol. Microbiol.">
        <title>The Global Catalogue of Microorganisms (GCM) 10K type strain sequencing project: providing services to taxonomists for standard genome sequencing and annotation.</title>
        <authorList>
            <consortium name="The Broad Institute Genomics Platform"/>
            <consortium name="The Broad Institute Genome Sequencing Center for Infectious Disease"/>
            <person name="Wu L."/>
            <person name="Ma J."/>
        </authorList>
    </citation>
    <scope>NUCLEOTIDE SEQUENCE [LARGE SCALE GENOMIC DNA]</scope>
    <source>
        <strain evidence="2">CGMCC 1.12749</strain>
    </source>
</reference>
<dbReference type="PANTHER" id="PTHR39186">
    <property type="entry name" value="DUF2071 FAMILY PROTEIN"/>
    <property type="match status" value="1"/>
</dbReference>